<protein>
    <recommendedName>
        <fullName evidence="2">GST C-terminal domain-containing protein</fullName>
    </recommendedName>
</protein>
<dbReference type="PROSITE" id="PS50405">
    <property type="entry name" value="GST_CTER"/>
    <property type="match status" value="1"/>
</dbReference>
<proteinExistence type="predicted"/>
<dbReference type="PANTHER" id="PTHR43968">
    <property type="match status" value="1"/>
</dbReference>
<dbReference type="EMBL" id="RRYP01005395">
    <property type="protein sequence ID" value="TNV82075.1"/>
    <property type="molecule type" value="Genomic_DNA"/>
</dbReference>
<feature type="coiled-coil region" evidence="1">
    <location>
        <begin position="29"/>
        <end position="56"/>
    </location>
</feature>
<name>A0A8J8NXI2_HALGN</name>
<dbReference type="Gene3D" id="3.40.30.10">
    <property type="entry name" value="Glutaredoxin"/>
    <property type="match status" value="1"/>
</dbReference>
<keyword evidence="1" id="KW-0175">Coiled coil</keyword>
<keyword evidence="4" id="KW-1185">Reference proteome</keyword>
<evidence type="ECO:0000313" key="4">
    <source>
        <dbReference type="Proteomes" id="UP000785679"/>
    </source>
</evidence>
<dbReference type="Gene3D" id="1.20.1050.10">
    <property type="match status" value="1"/>
</dbReference>
<dbReference type="InterPro" id="IPR050983">
    <property type="entry name" value="GST_Omega/HSP26"/>
</dbReference>
<feature type="domain" description="GST C-terminal" evidence="2">
    <location>
        <begin position="167"/>
        <end position="303"/>
    </location>
</feature>
<gene>
    <name evidence="3" type="ORF">FGO68_gene1839</name>
</gene>
<dbReference type="PANTHER" id="PTHR43968:SF6">
    <property type="entry name" value="GLUTATHIONE S-TRANSFERASE OMEGA"/>
    <property type="match status" value="1"/>
</dbReference>
<reference evidence="3" key="1">
    <citation type="submission" date="2019-06" db="EMBL/GenBank/DDBJ databases">
        <authorList>
            <person name="Zheng W."/>
        </authorList>
    </citation>
    <scope>NUCLEOTIDE SEQUENCE</scope>
    <source>
        <strain evidence="3">QDHG01</strain>
    </source>
</reference>
<accession>A0A8J8NXI2</accession>
<evidence type="ECO:0000259" key="2">
    <source>
        <dbReference type="PROSITE" id="PS50405"/>
    </source>
</evidence>
<dbReference type="SUPFAM" id="SSF47616">
    <property type="entry name" value="GST C-terminal domain-like"/>
    <property type="match status" value="1"/>
</dbReference>
<sequence>MENNTSEIKGKKLKVLEAKLKESLAEEDLFICEIELERAKNAIDKTEDEKQKSISALEVDREKRIQEVMKYKVAAEELERAYNTCLPCLFGNNLSMLIEMYRMALAARCVDYKNEEIMKSGQMTSEDPILIPVLKLADGSVVRDFNDVLNYIEDSYPTQGYSIMPIDAAQRGKMRLATTQAQEVIESCFSMMVVQSMEQAGAVEVSLKLSKLEETLTQFGSKPFAMATENPTYLDLYIYTHVERLRMLADTDYEWVYKATQIEDFPRIVRLLDAVKARPEFQGILAKKVNWAQWVSWHAKQPPEVKKLLFKQKSDLV</sequence>
<dbReference type="Proteomes" id="UP000785679">
    <property type="component" value="Unassembled WGS sequence"/>
</dbReference>
<evidence type="ECO:0000313" key="3">
    <source>
        <dbReference type="EMBL" id="TNV82075.1"/>
    </source>
</evidence>
<dbReference type="AlphaFoldDB" id="A0A8J8NXI2"/>
<organism evidence="3 4">
    <name type="scientific">Halteria grandinella</name>
    <dbReference type="NCBI Taxonomy" id="5974"/>
    <lineage>
        <taxon>Eukaryota</taxon>
        <taxon>Sar</taxon>
        <taxon>Alveolata</taxon>
        <taxon>Ciliophora</taxon>
        <taxon>Intramacronucleata</taxon>
        <taxon>Spirotrichea</taxon>
        <taxon>Stichotrichia</taxon>
        <taxon>Sporadotrichida</taxon>
        <taxon>Halteriidae</taxon>
        <taxon>Halteria</taxon>
    </lineage>
</organism>
<comment type="caution">
    <text evidence="3">The sequence shown here is derived from an EMBL/GenBank/DDBJ whole genome shotgun (WGS) entry which is preliminary data.</text>
</comment>
<dbReference type="InterPro" id="IPR010987">
    <property type="entry name" value="Glutathione-S-Trfase_C-like"/>
</dbReference>
<dbReference type="InterPro" id="IPR036282">
    <property type="entry name" value="Glutathione-S-Trfase_C_sf"/>
</dbReference>
<dbReference type="GO" id="GO:0005737">
    <property type="term" value="C:cytoplasm"/>
    <property type="evidence" value="ECO:0007669"/>
    <property type="project" value="TreeGrafter"/>
</dbReference>
<dbReference type="OrthoDB" id="4951845at2759"/>
<evidence type="ECO:0000256" key="1">
    <source>
        <dbReference type="SAM" id="Coils"/>
    </source>
</evidence>